<evidence type="ECO:0000313" key="2">
    <source>
        <dbReference type="Proteomes" id="UP001058120"/>
    </source>
</evidence>
<dbReference type="EMBL" id="CP065938">
    <property type="protein sequence ID" value="UWX06617.1"/>
    <property type="molecule type" value="Genomic_DNA"/>
</dbReference>
<gene>
    <name evidence="1" type="ORF">JBF11_04740</name>
</gene>
<organism evidence="1 2">
    <name type="scientific">Taurinivorans muris</name>
    <dbReference type="NCBI Taxonomy" id="2787751"/>
    <lineage>
        <taxon>Bacteria</taxon>
        <taxon>Pseudomonadati</taxon>
        <taxon>Thermodesulfobacteriota</taxon>
        <taxon>Desulfovibrionia</taxon>
        <taxon>Desulfovibrionales</taxon>
        <taxon>Desulfovibrionaceae</taxon>
        <taxon>Taurinivorans</taxon>
    </lineage>
</organism>
<evidence type="ECO:0000313" key="1">
    <source>
        <dbReference type="EMBL" id="UWX06617.1"/>
    </source>
</evidence>
<dbReference type="Gene3D" id="2.20.28.30">
    <property type="entry name" value="RNA polymerase ii, chain L"/>
    <property type="match status" value="1"/>
</dbReference>
<dbReference type="RefSeq" id="WP_334316227.1">
    <property type="nucleotide sequence ID" value="NZ_CP065938.1"/>
</dbReference>
<sequence length="76" mass="8494">MDIVKPVAPSGLELIFVYECPHCGQKNVLISPTSPRSVKCENCQNVFPILPVNERSVQYVKLMMGNGYSAVDLDYF</sequence>
<proteinExistence type="predicted"/>
<reference evidence="1" key="1">
    <citation type="submission" date="2020-12" db="EMBL/GenBank/DDBJ databases">
        <title>Taurinivorans muris gen. nov., sp. nov., fundamental and realized metabolic niche of a ubiquitous sulfidogenic bacterium in the murine intestine.</title>
        <authorList>
            <person name="Ye H."/>
            <person name="Hanson B.T."/>
            <person name="Loy A."/>
        </authorList>
    </citation>
    <scope>NUCLEOTIDE SEQUENCE</scope>
    <source>
        <strain evidence="1">LT0009</strain>
    </source>
</reference>
<dbReference type="Proteomes" id="UP001058120">
    <property type="component" value="Chromosome"/>
</dbReference>
<protein>
    <submittedName>
        <fullName evidence="1">Uncharacterized protein</fullName>
    </submittedName>
</protein>
<accession>A0ABY5Y345</accession>
<keyword evidence="2" id="KW-1185">Reference proteome</keyword>
<name>A0ABY5Y345_9BACT</name>